<protein>
    <recommendedName>
        <fullName evidence="1">DUF5655 domain-containing protein</fullName>
    </recommendedName>
</protein>
<dbReference type="Proteomes" id="UP000245845">
    <property type="component" value="Unassembled WGS sequence"/>
</dbReference>
<name>A0A2Y9C4B0_9FIRM</name>
<sequence>MTADTLLFFDKMPQALPIYQAFEERILKECAYIEIQVKKTQISFKNKYNFAFVSLPVRRRKGWPEICIIVTFGLSHRLESPRIMQAVEPYPNRWTHHVIVEDVDEIDQELMGWIREAYEFALLK</sequence>
<dbReference type="OrthoDB" id="2167627at2"/>
<dbReference type="RefSeq" id="WP_109729619.1">
    <property type="nucleotide sequence ID" value="NZ_BAAACK010000007.1"/>
</dbReference>
<dbReference type="EMBL" id="QGDL01000001">
    <property type="protein sequence ID" value="PWJ32268.1"/>
    <property type="molecule type" value="Genomic_DNA"/>
</dbReference>
<accession>A0A2Y9C4B0</accession>
<dbReference type="InterPro" id="IPR043714">
    <property type="entry name" value="DUF5655"/>
</dbReference>
<comment type="caution">
    <text evidence="2">The sequence shown here is derived from an EMBL/GenBank/DDBJ whole genome shotgun (WGS) entry which is preliminary data.</text>
</comment>
<organism evidence="2 3">
    <name type="scientific">Faecalicatena orotica</name>
    <dbReference type="NCBI Taxonomy" id="1544"/>
    <lineage>
        <taxon>Bacteria</taxon>
        <taxon>Bacillati</taxon>
        <taxon>Bacillota</taxon>
        <taxon>Clostridia</taxon>
        <taxon>Lachnospirales</taxon>
        <taxon>Lachnospiraceae</taxon>
        <taxon>Faecalicatena</taxon>
    </lineage>
</organism>
<proteinExistence type="predicted"/>
<dbReference type="Pfam" id="PF18899">
    <property type="entry name" value="DUF5655"/>
    <property type="match status" value="1"/>
</dbReference>
<reference evidence="2 3" key="1">
    <citation type="submission" date="2018-05" db="EMBL/GenBank/DDBJ databases">
        <title>The Hungate 1000. A catalogue of reference genomes from the rumen microbiome.</title>
        <authorList>
            <person name="Kelly W."/>
        </authorList>
    </citation>
    <scope>NUCLEOTIDE SEQUENCE [LARGE SCALE GENOMIC DNA]</scope>
    <source>
        <strain evidence="2 3">NLAE-zl-C242</strain>
    </source>
</reference>
<evidence type="ECO:0000259" key="1">
    <source>
        <dbReference type="Pfam" id="PF18899"/>
    </source>
</evidence>
<keyword evidence="3" id="KW-1185">Reference proteome</keyword>
<dbReference type="AlphaFoldDB" id="A0A2Y9C4B0"/>
<evidence type="ECO:0000313" key="2">
    <source>
        <dbReference type="EMBL" id="PWJ32268.1"/>
    </source>
</evidence>
<evidence type="ECO:0000313" key="3">
    <source>
        <dbReference type="Proteomes" id="UP000245845"/>
    </source>
</evidence>
<gene>
    <name evidence="2" type="ORF">A8806_101556</name>
</gene>
<feature type="domain" description="DUF5655" evidence="1">
    <location>
        <begin position="13"/>
        <end position="120"/>
    </location>
</feature>